<dbReference type="EMBL" id="NGJK01000093">
    <property type="protein sequence ID" value="RAP02362.1"/>
    <property type="molecule type" value="Genomic_DNA"/>
</dbReference>
<dbReference type="Proteomes" id="UP000248557">
    <property type="component" value="Unassembled WGS sequence"/>
</dbReference>
<evidence type="ECO:0000256" key="1">
    <source>
        <dbReference type="ARBA" id="ARBA00001946"/>
    </source>
</evidence>
<sequence>MLQVIPIILIIIVSLLYFGDKSSKVNDTVSVVIPAFNEEKSIKHVIDTVKQVKSITEIIVVDDGSTDKTYDIVSKEDVVLIKHKINKGKGSAMKTGLKKVTNNIVLFLDADLSEINKKQVESIIRPIIKGNADITKTKFKREAGRVTELTAKPLLQFFFPELSFEQPLSGQFAATKNFLDTIDLEKDYGVDIGIVLDADARGMRIHEVDIGNIVHEMSSLKELNLMANEVVRTIVDRAINYGRLTMVDDLGSSIRMEIMGLSLITLGIFGLFFIRFMTTWMSSFIIIIGLIISILYIIKIIKMSLRIYGQSKVSKKQIFKSFIHMHFPIVISIIILLLLTVSLVGSVTISSNQISIEPASKNLIISTSPEPHKGVDVRGPYTIENALENEEQLIRLPTSALSTLQSQYGDNIYINHEKYQLEQSLEGENDLIRMPELARSNLEVNPGDVIRDSDFKTKFENTQQVKNIKVDENTLDKNLNNTTINVDINHTNASVGTEIKSQQLPEKILTVYVNDTEIGKVLASVTNTSYSIYLNEGYSDTIDLNSNTHGVIYNQTYKNSTIEVVLEDSGANTTTEFANDDSYVKFLNINIDNVTINNTTTTTQKD</sequence>
<keyword evidence="5" id="KW-0460">Magnesium</keyword>
<evidence type="ECO:0000256" key="6">
    <source>
        <dbReference type="SAM" id="Phobius"/>
    </source>
</evidence>
<accession>A0A328PWQ4</accession>
<dbReference type="AlphaFoldDB" id="A0A328PWQ4"/>
<dbReference type="RefSeq" id="WP_112149761.1">
    <property type="nucleotide sequence ID" value="NZ_JAXJAF010000102.1"/>
</dbReference>
<comment type="caution">
    <text evidence="8">The sequence shown here is derived from an EMBL/GenBank/DDBJ whole genome shotgun (WGS) entry which is preliminary data.</text>
</comment>
<gene>
    <name evidence="8" type="ORF">CA615_07415</name>
</gene>
<evidence type="ECO:0000256" key="2">
    <source>
        <dbReference type="ARBA" id="ARBA00006739"/>
    </source>
</evidence>
<feature type="domain" description="Glycosyltransferase 2-like" evidence="7">
    <location>
        <begin position="30"/>
        <end position="152"/>
    </location>
</feature>
<dbReference type="CDD" id="cd04179">
    <property type="entry name" value="DPM_DPG-synthase_like"/>
    <property type="match status" value="1"/>
</dbReference>
<dbReference type="PANTHER" id="PTHR48090">
    <property type="entry name" value="UNDECAPRENYL-PHOSPHATE 4-DEOXY-4-FORMAMIDO-L-ARABINOSE TRANSFERASE-RELATED"/>
    <property type="match status" value="1"/>
</dbReference>
<dbReference type="SUPFAM" id="SSF53448">
    <property type="entry name" value="Nucleotide-diphospho-sugar transferases"/>
    <property type="match status" value="1"/>
</dbReference>
<keyword evidence="6" id="KW-0812">Transmembrane</keyword>
<dbReference type="PANTHER" id="PTHR48090:SF10">
    <property type="entry name" value="GLUCOSYL-3-PHOSPHOGLYCERATE SYNTHASE"/>
    <property type="match status" value="1"/>
</dbReference>
<keyword evidence="3" id="KW-0328">Glycosyltransferase</keyword>
<evidence type="ECO:0000256" key="5">
    <source>
        <dbReference type="ARBA" id="ARBA00022842"/>
    </source>
</evidence>
<comment type="similarity">
    <text evidence="2">Belongs to the glycosyltransferase 2 family.</text>
</comment>
<protein>
    <recommendedName>
        <fullName evidence="7">Glycosyltransferase 2-like domain-containing protein</fullName>
    </recommendedName>
</protein>
<name>A0A328PWQ4_9EURY</name>
<organism evidence="8 9">
    <name type="scientific">Methanosphaera stadtmanae</name>
    <dbReference type="NCBI Taxonomy" id="2317"/>
    <lineage>
        <taxon>Archaea</taxon>
        <taxon>Methanobacteriati</taxon>
        <taxon>Methanobacteriota</taxon>
        <taxon>Methanomada group</taxon>
        <taxon>Methanobacteria</taxon>
        <taxon>Methanobacteriales</taxon>
        <taxon>Methanobacteriaceae</taxon>
        <taxon>Methanosphaera</taxon>
    </lineage>
</organism>
<evidence type="ECO:0000259" key="7">
    <source>
        <dbReference type="Pfam" id="PF00535"/>
    </source>
</evidence>
<keyword evidence="4" id="KW-0808">Transferase</keyword>
<evidence type="ECO:0000313" key="8">
    <source>
        <dbReference type="EMBL" id="RAP02362.1"/>
    </source>
</evidence>
<feature type="transmembrane region" description="Helical" evidence="6">
    <location>
        <begin position="256"/>
        <end position="274"/>
    </location>
</feature>
<dbReference type="InterPro" id="IPR050256">
    <property type="entry name" value="Glycosyltransferase_2"/>
</dbReference>
<feature type="transmembrane region" description="Helical" evidence="6">
    <location>
        <begin position="322"/>
        <end position="345"/>
    </location>
</feature>
<evidence type="ECO:0000256" key="3">
    <source>
        <dbReference type="ARBA" id="ARBA00022676"/>
    </source>
</evidence>
<keyword evidence="6" id="KW-1133">Transmembrane helix</keyword>
<dbReference type="InterPro" id="IPR009010">
    <property type="entry name" value="Asp_de-COase-like_dom_sf"/>
</dbReference>
<evidence type="ECO:0000256" key="4">
    <source>
        <dbReference type="ARBA" id="ARBA00022679"/>
    </source>
</evidence>
<proteinExistence type="inferred from homology"/>
<keyword evidence="6" id="KW-0472">Membrane</keyword>
<dbReference type="Pfam" id="PF00535">
    <property type="entry name" value="Glycos_transf_2"/>
    <property type="match status" value="1"/>
</dbReference>
<dbReference type="Gene3D" id="3.90.550.10">
    <property type="entry name" value="Spore Coat Polysaccharide Biosynthesis Protein SpsA, Chain A"/>
    <property type="match status" value="1"/>
</dbReference>
<dbReference type="InterPro" id="IPR001173">
    <property type="entry name" value="Glyco_trans_2-like"/>
</dbReference>
<dbReference type="InterPro" id="IPR029044">
    <property type="entry name" value="Nucleotide-diphossugar_trans"/>
</dbReference>
<evidence type="ECO:0000313" key="9">
    <source>
        <dbReference type="Proteomes" id="UP000248557"/>
    </source>
</evidence>
<feature type="transmembrane region" description="Helical" evidence="6">
    <location>
        <begin position="280"/>
        <end position="301"/>
    </location>
</feature>
<comment type="cofactor">
    <cofactor evidence="1">
        <name>Mg(2+)</name>
        <dbReference type="ChEBI" id="CHEBI:18420"/>
    </cofactor>
</comment>
<reference evidence="8 9" key="1">
    <citation type="submission" date="2017-05" db="EMBL/GenBank/DDBJ databases">
        <title>Host range expansion of the Methanosphaera genus to humans and monogastric animals involves recent and extensive reduction in genome content.</title>
        <authorList>
            <person name="Hoedt E.C."/>
            <person name="Volmer J.G."/>
            <person name="Parks D.H."/>
            <person name="Rosewarne C.P."/>
            <person name="Denman S.E."/>
            <person name="Mcsweeney C.S."/>
            <person name="O Cuiv P."/>
            <person name="Hugenholtz P."/>
            <person name="Tyson G.W."/>
            <person name="Morrison M."/>
        </authorList>
    </citation>
    <scope>NUCLEOTIDE SEQUENCE [LARGE SCALE GENOMIC DNA]</scope>
    <source>
        <strain evidence="8 9">PA5</strain>
    </source>
</reference>
<dbReference type="SUPFAM" id="SSF50692">
    <property type="entry name" value="ADC-like"/>
    <property type="match status" value="1"/>
</dbReference>
<dbReference type="GO" id="GO:0016757">
    <property type="term" value="F:glycosyltransferase activity"/>
    <property type="evidence" value="ECO:0007669"/>
    <property type="project" value="UniProtKB-KW"/>
</dbReference>